<name>A0AA36MHM7_CYLNA</name>
<feature type="region of interest" description="Disordered" evidence="15">
    <location>
        <begin position="223"/>
        <end position="267"/>
    </location>
</feature>
<dbReference type="PANTHER" id="PTHR23077">
    <property type="entry name" value="AAA-FAMILY ATPASE"/>
    <property type="match status" value="1"/>
</dbReference>
<dbReference type="Gene3D" id="1.10.8.60">
    <property type="match status" value="1"/>
</dbReference>
<evidence type="ECO:0000259" key="18">
    <source>
        <dbReference type="SMART" id="SM00382"/>
    </source>
</evidence>
<dbReference type="InterPro" id="IPR003593">
    <property type="entry name" value="AAA+_ATPase"/>
</dbReference>
<evidence type="ECO:0000256" key="7">
    <source>
        <dbReference type="ARBA" id="ARBA00022801"/>
    </source>
</evidence>
<evidence type="ECO:0000256" key="11">
    <source>
        <dbReference type="ARBA" id="ARBA00023136"/>
    </source>
</evidence>
<evidence type="ECO:0000256" key="14">
    <source>
        <dbReference type="ARBA" id="ARBA00048778"/>
    </source>
</evidence>
<evidence type="ECO:0000313" key="20">
    <source>
        <dbReference type="Proteomes" id="UP001176961"/>
    </source>
</evidence>
<keyword evidence="10 16" id="KW-1133">Transmembrane helix</keyword>
<comment type="subcellular location">
    <subcellularLocation>
        <location evidence="1">Membrane</location>
        <topology evidence="1">Multi-pass membrane protein</topology>
    </subcellularLocation>
</comment>
<feature type="transmembrane region" description="Helical" evidence="16">
    <location>
        <begin position="110"/>
        <end position="132"/>
    </location>
</feature>
<comment type="caution">
    <text evidence="19">The sequence shown here is derived from an EMBL/GenBank/DDBJ whole genome shotgun (WGS) entry which is preliminary data.</text>
</comment>
<feature type="signal peptide" evidence="17">
    <location>
        <begin position="1"/>
        <end position="19"/>
    </location>
</feature>
<feature type="region of interest" description="Disordered" evidence="15">
    <location>
        <begin position="40"/>
        <end position="67"/>
    </location>
</feature>
<feature type="compositionally biased region" description="Basic and acidic residues" evidence="15">
    <location>
        <begin position="223"/>
        <end position="241"/>
    </location>
</feature>
<evidence type="ECO:0000256" key="17">
    <source>
        <dbReference type="SAM" id="SignalP"/>
    </source>
</evidence>
<keyword evidence="11 16" id="KW-0472">Membrane</keyword>
<evidence type="ECO:0000313" key="19">
    <source>
        <dbReference type="EMBL" id="CAJ0609517.1"/>
    </source>
</evidence>
<dbReference type="InterPro" id="IPR041569">
    <property type="entry name" value="AAA_lid_3"/>
</dbReference>
<evidence type="ECO:0000256" key="5">
    <source>
        <dbReference type="ARBA" id="ARBA00022692"/>
    </source>
</evidence>
<keyword evidence="7" id="KW-0378">Hydrolase</keyword>
<dbReference type="EMBL" id="CATQJL010000326">
    <property type="protein sequence ID" value="CAJ0609517.1"/>
    <property type="molecule type" value="Genomic_DNA"/>
</dbReference>
<evidence type="ECO:0000256" key="13">
    <source>
        <dbReference type="ARBA" id="ARBA00034532"/>
    </source>
</evidence>
<feature type="domain" description="AAA+ ATPase" evidence="18">
    <location>
        <begin position="1145"/>
        <end position="1281"/>
    </location>
</feature>
<dbReference type="FunFam" id="3.40.50.300:FF:000149">
    <property type="entry name" value="Nuclear valosin-containing protein-like"/>
    <property type="match status" value="1"/>
</dbReference>
<keyword evidence="8" id="KW-0067">ATP-binding</keyword>
<feature type="chain" id="PRO_5041408189" description="Peroxisomal ATPase PEX1" evidence="17">
    <location>
        <begin position="20"/>
        <end position="1377"/>
    </location>
</feature>
<dbReference type="Pfam" id="PF17862">
    <property type="entry name" value="AAA_lid_3"/>
    <property type="match status" value="1"/>
</dbReference>
<keyword evidence="4" id="KW-0962">Peroxisome biogenesis</keyword>
<evidence type="ECO:0000256" key="8">
    <source>
        <dbReference type="ARBA" id="ARBA00022840"/>
    </source>
</evidence>
<dbReference type="Pfam" id="PF09262">
    <property type="entry name" value="PEX-1N"/>
    <property type="match status" value="1"/>
</dbReference>
<dbReference type="InterPro" id="IPR003689">
    <property type="entry name" value="ZIP"/>
</dbReference>
<feature type="region of interest" description="Disordered" evidence="15">
    <location>
        <begin position="174"/>
        <end position="193"/>
    </location>
</feature>
<dbReference type="GO" id="GO:0005524">
    <property type="term" value="F:ATP binding"/>
    <property type="evidence" value="ECO:0007669"/>
    <property type="project" value="UniProtKB-KW"/>
</dbReference>
<evidence type="ECO:0000256" key="15">
    <source>
        <dbReference type="SAM" id="MobiDB-lite"/>
    </source>
</evidence>
<reference evidence="19" key="1">
    <citation type="submission" date="2023-07" db="EMBL/GenBank/DDBJ databases">
        <authorList>
            <consortium name="CYATHOMIX"/>
        </authorList>
    </citation>
    <scope>NUCLEOTIDE SEQUENCE</scope>
    <source>
        <strain evidence="19">N/A</strain>
    </source>
</reference>
<keyword evidence="9" id="KW-0653">Protein transport</keyword>
<dbReference type="PANTHER" id="PTHR23077:SF12">
    <property type="entry name" value="PEROXISOMAL ATPASE PEX1"/>
    <property type="match status" value="1"/>
</dbReference>
<dbReference type="InterPro" id="IPR003959">
    <property type="entry name" value="ATPase_AAA_core"/>
</dbReference>
<keyword evidence="5 16" id="KW-0812">Transmembrane</keyword>
<dbReference type="SMART" id="SM00382">
    <property type="entry name" value="AAA"/>
    <property type="match status" value="2"/>
</dbReference>
<dbReference type="InterPro" id="IPR015342">
    <property type="entry name" value="PEX1-N_C-lobe"/>
</dbReference>
<dbReference type="Gene3D" id="3.40.50.300">
    <property type="entry name" value="P-loop containing nucleotide triphosphate hydrolases"/>
    <property type="match status" value="2"/>
</dbReference>
<dbReference type="GO" id="GO:0016558">
    <property type="term" value="P:protein import into peroxisome matrix"/>
    <property type="evidence" value="ECO:0007669"/>
    <property type="project" value="TreeGrafter"/>
</dbReference>
<evidence type="ECO:0000256" key="3">
    <source>
        <dbReference type="ARBA" id="ARBA00022448"/>
    </source>
</evidence>
<keyword evidence="17" id="KW-0732">Signal</keyword>
<evidence type="ECO:0000256" key="10">
    <source>
        <dbReference type="ARBA" id="ARBA00022989"/>
    </source>
</evidence>
<evidence type="ECO:0000256" key="16">
    <source>
        <dbReference type="SAM" id="Phobius"/>
    </source>
</evidence>
<gene>
    <name evidence="19" type="ORF">CYNAS_LOCUS21500</name>
</gene>
<keyword evidence="3" id="KW-0813">Transport</keyword>
<dbReference type="GO" id="GO:0005778">
    <property type="term" value="C:peroxisomal membrane"/>
    <property type="evidence" value="ECO:0007669"/>
    <property type="project" value="TreeGrafter"/>
</dbReference>
<comment type="similarity">
    <text evidence="2">Belongs to the AAA ATPase family.</text>
</comment>
<dbReference type="Gene3D" id="3.10.330.10">
    <property type="match status" value="1"/>
</dbReference>
<dbReference type="Proteomes" id="UP001176961">
    <property type="component" value="Unassembled WGS sequence"/>
</dbReference>
<protein>
    <recommendedName>
        <fullName evidence="13">Peroxisomal ATPase PEX1</fullName>
    </recommendedName>
    <alternativeName>
        <fullName evidence="12">Peroxin-1</fullName>
    </alternativeName>
</protein>
<evidence type="ECO:0000256" key="4">
    <source>
        <dbReference type="ARBA" id="ARBA00022593"/>
    </source>
</evidence>
<feature type="transmembrane region" description="Helical" evidence="16">
    <location>
        <begin position="372"/>
        <end position="390"/>
    </location>
</feature>
<organism evidence="19 20">
    <name type="scientific">Cylicocyclus nassatus</name>
    <name type="common">Nematode worm</name>
    <dbReference type="NCBI Taxonomy" id="53992"/>
    <lineage>
        <taxon>Eukaryota</taxon>
        <taxon>Metazoa</taxon>
        <taxon>Ecdysozoa</taxon>
        <taxon>Nematoda</taxon>
        <taxon>Chromadorea</taxon>
        <taxon>Rhabditida</taxon>
        <taxon>Rhabditina</taxon>
        <taxon>Rhabditomorpha</taxon>
        <taxon>Strongyloidea</taxon>
        <taxon>Strongylidae</taxon>
        <taxon>Cylicocyclus</taxon>
    </lineage>
</organism>
<comment type="catalytic activity">
    <reaction evidence="14">
        <text>ATP + H2O = ADP + phosphate + H(+)</text>
        <dbReference type="Rhea" id="RHEA:13065"/>
        <dbReference type="ChEBI" id="CHEBI:15377"/>
        <dbReference type="ChEBI" id="CHEBI:15378"/>
        <dbReference type="ChEBI" id="CHEBI:30616"/>
        <dbReference type="ChEBI" id="CHEBI:43474"/>
        <dbReference type="ChEBI" id="CHEBI:456216"/>
    </reaction>
    <physiologicalReaction direction="left-to-right" evidence="14">
        <dbReference type="Rhea" id="RHEA:13066"/>
    </physiologicalReaction>
</comment>
<evidence type="ECO:0000256" key="9">
    <source>
        <dbReference type="ARBA" id="ARBA00022927"/>
    </source>
</evidence>
<dbReference type="Pfam" id="PF02535">
    <property type="entry name" value="Zip"/>
    <property type="match status" value="1"/>
</dbReference>
<dbReference type="GO" id="GO:0005829">
    <property type="term" value="C:cytosol"/>
    <property type="evidence" value="ECO:0007669"/>
    <property type="project" value="TreeGrafter"/>
</dbReference>
<dbReference type="InterPro" id="IPR029067">
    <property type="entry name" value="CDC48_domain_2-like_sf"/>
</dbReference>
<dbReference type="PROSITE" id="PS00674">
    <property type="entry name" value="AAA"/>
    <property type="match status" value="1"/>
</dbReference>
<evidence type="ECO:0000256" key="2">
    <source>
        <dbReference type="ARBA" id="ARBA00006914"/>
    </source>
</evidence>
<dbReference type="Pfam" id="PF00004">
    <property type="entry name" value="AAA"/>
    <property type="match status" value="2"/>
</dbReference>
<keyword evidence="6" id="KW-0547">Nucleotide-binding</keyword>
<evidence type="ECO:0000256" key="6">
    <source>
        <dbReference type="ARBA" id="ARBA00022741"/>
    </source>
</evidence>
<proteinExistence type="inferred from homology"/>
<keyword evidence="20" id="KW-1185">Reference proteome</keyword>
<dbReference type="InterPro" id="IPR027417">
    <property type="entry name" value="P-loop_NTPase"/>
</dbReference>
<feature type="transmembrane region" description="Helical" evidence="16">
    <location>
        <begin position="144"/>
        <end position="165"/>
    </location>
</feature>
<evidence type="ECO:0000256" key="12">
    <source>
        <dbReference type="ARBA" id="ARBA00032509"/>
    </source>
</evidence>
<dbReference type="SUPFAM" id="SSF52540">
    <property type="entry name" value="P-loop containing nucleoside triphosphate hydrolases"/>
    <property type="match status" value="2"/>
</dbReference>
<feature type="compositionally biased region" description="Basic and acidic residues" evidence="15">
    <location>
        <begin position="248"/>
        <end position="267"/>
    </location>
</feature>
<dbReference type="GO" id="GO:0016887">
    <property type="term" value="F:ATP hydrolysis activity"/>
    <property type="evidence" value="ECO:0007669"/>
    <property type="project" value="InterPro"/>
</dbReference>
<dbReference type="InterPro" id="IPR003960">
    <property type="entry name" value="ATPase_AAA_CS"/>
</dbReference>
<evidence type="ECO:0000256" key="1">
    <source>
        <dbReference type="ARBA" id="ARBA00004141"/>
    </source>
</evidence>
<feature type="domain" description="AAA+ ATPase" evidence="18">
    <location>
        <begin position="889"/>
        <end position="1025"/>
    </location>
</feature>
<dbReference type="InterPro" id="IPR050168">
    <property type="entry name" value="AAA_ATPase_domain"/>
</dbReference>
<accession>A0AA36MHM7</accession>
<feature type="transmembrane region" description="Helical" evidence="16">
    <location>
        <begin position="402"/>
        <end position="425"/>
    </location>
</feature>
<dbReference type="SUPFAM" id="SSF54585">
    <property type="entry name" value="Cdc48 domain 2-like"/>
    <property type="match status" value="1"/>
</dbReference>
<feature type="compositionally biased region" description="Basic and acidic residues" evidence="15">
    <location>
        <begin position="40"/>
        <end position="51"/>
    </location>
</feature>
<feature type="transmembrane region" description="Helical" evidence="16">
    <location>
        <begin position="340"/>
        <end position="360"/>
    </location>
</feature>
<dbReference type="GO" id="GO:0046873">
    <property type="term" value="F:metal ion transmembrane transporter activity"/>
    <property type="evidence" value="ECO:0007669"/>
    <property type="project" value="InterPro"/>
</dbReference>
<sequence length="1377" mass="152838">MGHVAVLVLSVVLISHTSGHEPAHAKYGREINEKAARGEVKGEYEHGHSHESGGCPHSHSQGGDLHGHTHYEEEHAHRHDHHDHGHIHDHGHAHDHHDYDYRKFVANPNLWTHAIGATLIISAAPCFLLYFIPIQDNSPSNEKWLKVLLAFGSGGLLGDAFLHLIPHAMPVGTESVSHAHSHGGSGGGHSHSHGEMRVGGWVLTGIIAFLMVEKIVRIIRGEDDHGHGHSHEHAPKKKDKDSDEESDDSQKSLKSSHEHEKLVKSTPPEHGEIKVAAYLNLVADFAHNFTDGLAIGASFIAGTTIGVVTMITVLVHEVPHEIGDFAILIQSGYSKRKAMLIQLVTALGALSGCVLSLWVADPSALADAAASSWILPFTAGGFIYIATVSLQQHNSIALSYHWYCAAWVTHNLSIFPYFPIAIFVYPMSIQSYPVFLLFHDLPNCFAYARNGAVQGGNYLLSMSLSSKTLGYFRVRSCDNNRFELYVQVFGSFPFTHIYVSKTFAELMGFRLKQEVIIEPVTPVTCKSISIVPLSQHDYEIFDKSSRRVEEIFLQQIRVLYSGMRLPLWISNNVCSSFRVVEVTPDTNQAVLLVASTELQVLPLSEISLPEDDYSQGSRSIVNLDDVISNIISPLSNCVYVSTTSYSGEKFRVLPLSLVETSEVRLPLSHPNVIYVSCNSSSNYVEYCIASVKRQVNPSLIEFAIVVSLPTTSSYIDVTYKSLRRLFKTKANHCIVCHKKYPAYSTISLFSLKGHDLGKLEHVDVLPSKEDLEWLLEEDREHELSKCLSAIVSTYPLLLPYDGNSTNVTVLGRRLTVRILPAVTRRRRGQRCFVADSSTKFKLKVPFCPDPLEPDNYGLTTRVRASDIKCYDNLMQGLCAWVQYSMRHKKFGHVLLLGPEGSGRTSVAAMLSRKLATSSCTCFCACIECSWWKGKNLDNIEKSIAAKVNELSVRKPSLLVFDNIDLLESVNEEEHRQINVEKLFQMLLRIMSSCDFPILITARRLNFVHRSLIMPSGRRVFGLVMNVPSLTQGDKVDVLNGFMENKCFTETTKAENLSLSGMRQLATRARIEAKIRAPYPPILDCDVASALDNSRLSANVILKTKDDAKVTFEDVGGMKKEKFRLTEILIWPSMYPEVFRSYDVQTGKGVLLYGPSGCGKTLLARAIATESKFSCIFVKGPELLSKYIGSSEENVRNVFERARASAPSIIIFDELDSLAPQRGNDSTGVTDRVVNQLLTEMDGAEGLEGVFVIGCTNRMDLLDPALLRPGRLDHLLECGLPNKEDRIGILETILKSVSHSRDLNITNWAERTEGWTGAELKALLMNAQFHAMRTSSKNFSVATTLADSNIAAVFQESLPKSSRRIEKKFAVGGQVTHS</sequence>